<evidence type="ECO:0000256" key="5">
    <source>
        <dbReference type="ARBA" id="ARBA00022692"/>
    </source>
</evidence>
<evidence type="ECO:0000313" key="17">
    <source>
        <dbReference type="Proteomes" id="UP000182063"/>
    </source>
</evidence>
<dbReference type="Pfam" id="PF00593">
    <property type="entry name" value="TonB_dep_Rec_b-barrel"/>
    <property type="match status" value="1"/>
</dbReference>
<organism evidence="16 17">
    <name type="scientific">Tardibacter chloracetimidivorans</name>
    <dbReference type="NCBI Taxonomy" id="1921510"/>
    <lineage>
        <taxon>Bacteria</taxon>
        <taxon>Pseudomonadati</taxon>
        <taxon>Pseudomonadota</taxon>
        <taxon>Alphaproteobacteria</taxon>
        <taxon>Sphingomonadales</taxon>
        <taxon>Sphingomonadaceae</taxon>
        <taxon>Tardibacter</taxon>
    </lineage>
</organism>
<gene>
    <name evidence="16" type="ORF">BSL82_12985</name>
</gene>
<name>A0A1L3ZWV4_9SPHN</name>
<dbReference type="KEGG" id="sphj:BSL82_12985"/>
<comment type="similarity">
    <text evidence="11 12">Belongs to the TonB-dependent receptor family.</text>
</comment>
<evidence type="ECO:0000256" key="6">
    <source>
        <dbReference type="ARBA" id="ARBA00023004"/>
    </source>
</evidence>
<evidence type="ECO:0000256" key="2">
    <source>
        <dbReference type="ARBA" id="ARBA00022448"/>
    </source>
</evidence>
<evidence type="ECO:0000256" key="10">
    <source>
        <dbReference type="ARBA" id="ARBA00023237"/>
    </source>
</evidence>
<evidence type="ECO:0000256" key="8">
    <source>
        <dbReference type="ARBA" id="ARBA00023077"/>
    </source>
</evidence>
<keyword evidence="8 12" id="KW-0798">TonB box</keyword>
<keyword evidence="17" id="KW-1185">Reference proteome</keyword>
<keyword evidence="4" id="KW-0410">Iron transport</keyword>
<reference evidence="17" key="1">
    <citation type="submission" date="2016-11" db="EMBL/GenBank/DDBJ databases">
        <title>Complete Genome Sequence of alachlor-degrading Sphingomonas sp. strain JJ-A5.</title>
        <authorList>
            <person name="Lee H."/>
            <person name="Ka J.-O."/>
        </authorList>
    </citation>
    <scope>NUCLEOTIDE SEQUENCE [LARGE SCALE GENOMIC DNA]</scope>
    <source>
        <strain evidence="17">JJ-A5</strain>
    </source>
</reference>
<dbReference type="InterPro" id="IPR039426">
    <property type="entry name" value="TonB-dep_rcpt-like"/>
</dbReference>
<dbReference type="InterPro" id="IPR036942">
    <property type="entry name" value="Beta-barrel_TonB_sf"/>
</dbReference>
<evidence type="ECO:0000256" key="3">
    <source>
        <dbReference type="ARBA" id="ARBA00022452"/>
    </source>
</evidence>
<dbReference type="GO" id="GO:0009279">
    <property type="term" value="C:cell outer membrane"/>
    <property type="evidence" value="ECO:0007669"/>
    <property type="project" value="UniProtKB-SubCell"/>
</dbReference>
<dbReference type="GO" id="GO:0006826">
    <property type="term" value="P:iron ion transport"/>
    <property type="evidence" value="ECO:0007669"/>
    <property type="project" value="UniProtKB-KW"/>
</dbReference>
<evidence type="ECO:0000256" key="7">
    <source>
        <dbReference type="ARBA" id="ARBA00023065"/>
    </source>
</evidence>
<accession>A0A1L3ZWV4</accession>
<keyword evidence="3 11" id="KW-1134">Transmembrane beta strand</keyword>
<sequence length="780" mass="83578">MSNRRHLLAGAALFGILAPTVVQAQVSDADTAGTGEIVVTAQKRSERLSETPLSITAASGEQLARVGVASTADLVKIVPGFTFQASSYGPPVLGIRGISFYDPSTSNSPTVSVYVDQVPLPFLVMTSGASLDLERVEVLKGPQGTLFGQNSTGGAINYIAAKPTGELGFGGSAEYARFNQFNLEGFISGPISDTLRVRVAARTEQGGAWQKSATRPGDELGDRNFTTARILLDWTPSDSVRFELNANGFIDKSDTMAAQFLRYDASSPGSPLDAPTRDLVIARGNLRAPDKSRIADWNAGDDYRNDTEFYQLSLRGDIDLSDAVTLTSITAYSDLDYDALVDVDGTTVGLVGIRTASTIESFSQELRIAGELSGGDLKWMLGGVYSHDDAKETMFGSQELSSNAGLPTGVWANFFLSPPVSTFLPANNAVNNQKIETIAAFGSLDYDLTATWSVSGSIRYTDRKNDAEGYLADPGDGRIAAAFNLALGGNTPPGGGAVYRASDLAFLGTARKTLHEDNLSWRVNTSWKPRSNLHLYANVTKGYKAGAFTSLPVVLDTQYEPAKQESVLAYELGVKASTSDNLVRLAGAIFRYDYTDKQLAGYATVPPLGFLPALVSIPKSRVNGAELNVELRPIEGLVLNTSATYVDTKVKRGTVRDPNGFPIDVAGDAFPYTPKWQLMGDVEYRFPVSGNLGAFAGVNVNYRTSTLGAFGGDADYAVPSYTLVDLRAGIESADGHWTAQIWGRNVFNEFYVVNTSHVIDAVARTAGRPATYGVKISFRY</sequence>
<evidence type="ECO:0000259" key="15">
    <source>
        <dbReference type="Pfam" id="PF07715"/>
    </source>
</evidence>
<dbReference type="Gene3D" id="2.40.170.20">
    <property type="entry name" value="TonB-dependent receptor, beta-barrel domain"/>
    <property type="match status" value="1"/>
</dbReference>
<keyword evidence="2 11" id="KW-0813">Transport</keyword>
<evidence type="ECO:0000256" key="11">
    <source>
        <dbReference type="PROSITE-ProRule" id="PRU01360"/>
    </source>
</evidence>
<dbReference type="AlphaFoldDB" id="A0A1L3ZWV4"/>
<feature type="signal peptide" evidence="13">
    <location>
        <begin position="1"/>
        <end position="24"/>
    </location>
</feature>
<dbReference type="SUPFAM" id="SSF56935">
    <property type="entry name" value="Porins"/>
    <property type="match status" value="1"/>
</dbReference>
<evidence type="ECO:0000256" key="13">
    <source>
        <dbReference type="SAM" id="SignalP"/>
    </source>
</evidence>
<feature type="domain" description="TonB-dependent receptor plug" evidence="15">
    <location>
        <begin position="48"/>
        <end position="155"/>
    </location>
</feature>
<keyword evidence="10 11" id="KW-0998">Cell outer membrane</keyword>
<dbReference type="PANTHER" id="PTHR32552">
    <property type="entry name" value="FERRICHROME IRON RECEPTOR-RELATED"/>
    <property type="match status" value="1"/>
</dbReference>
<dbReference type="OrthoDB" id="7455607at2"/>
<keyword evidence="9 11" id="KW-0472">Membrane</keyword>
<keyword evidence="6" id="KW-0408">Iron</keyword>
<dbReference type="RefSeq" id="WP_072597892.1">
    <property type="nucleotide sequence ID" value="NZ_CP018221.1"/>
</dbReference>
<evidence type="ECO:0008006" key="18">
    <source>
        <dbReference type="Google" id="ProtNLM"/>
    </source>
</evidence>
<evidence type="ECO:0000256" key="4">
    <source>
        <dbReference type="ARBA" id="ARBA00022496"/>
    </source>
</evidence>
<dbReference type="PANTHER" id="PTHR32552:SF81">
    <property type="entry name" value="TONB-DEPENDENT OUTER MEMBRANE RECEPTOR"/>
    <property type="match status" value="1"/>
</dbReference>
<dbReference type="Proteomes" id="UP000182063">
    <property type="component" value="Chromosome"/>
</dbReference>
<evidence type="ECO:0000256" key="1">
    <source>
        <dbReference type="ARBA" id="ARBA00004571"/>
    </source>
</evidence>
<keyword evidence="13" id="KW-0732">Signal</keyword>
<dbReference type="Pfam" id="PF07715">
    <property type="entry name" value="Plug"/>
    <property type="match status" value="1"/>
</dbReference>
<proteinExistence type="inferred from homology"/>
<dbReference type="InterPro" id="IPR012910">
    <property type="entry name" value="Plug_dom"/>
</dbReference>
<feature type="domain" description="TonB-dependent receptor-like beta-barrel" evidence="14">
    <location>
        <begin position="262"/>
        <end position="746"/>
    </location>
</feature>
<keyword evidence="5 11" id="KW-0812">Transmembrane</keyword>
<feature type="chain" id="PRO_5013086264" description="TonB-dependent receptor" evidence="13">
    <location>
        <begin position="25"/>
        <end position="780"/>
    </location>
</feature>
<evidence type="ECO:0000259" key="14">
    <source>
        <dbReference type="Pfam" id="PF00593"/>
    </source>
</evidence>
<dbReference type="EMBL" id="CP018221">
    <property type="protein sequence ID" value="API60107.1"/>
    <property type="molecule type" value="Genomic_DNA"/>
</dbReference>
<evidence type="ECO:0000256" key="9">
    <source>
        <dbReference type="ARBA" id="ARBA00023136"/>
    </source>
</evidence>
<protein>
    <recommendedName>
        <fullName evidence="18">TonB-dependent receptor</fullName>
    </recommendedName>
</protein>
<evidence type="ECO:0000313" key="16">
    <source>
        <dbReference type="EMBL" id="API60107.1"/>
    </source>
</evidence>
<dbReference type="InterPro" id="IPR000531">
    <property type="entry name" value="Beta-barrel_TonB"/>
</dbReference>
<dbReference type="STRING" id="1921510.BSL82_12985"/>
<keyword evidence="7" id="KW-0406">Ion transport</keyword>
<comment type="subcellular location">
    <subcellularLocation>
        <location evidence="1 11">Cell outer membrane</location>
        <topology evidence="1 11">Multi-pass membrane protein</topology>
    </subcellularLocation>
</comment>
<dbReference type="PROSITE" id="PS52016">
    <property type="entry name" value="TONB_DEPENDENT_REC_3"/>
    <property type="match status" value="1"/>
</dbReference>
<evidence type="ECO:0000256" key="12">
    <source>
        <dbReference type="RuleBase" id="RU003357"/>
    </source>
</evidence>